<keyword evidence="9" id="KW-1185">Reference proteome</keyword>
<dbReference type="Proteomes" id="UP000215305">
    <property type="component" value="Unassembled WGS sequence"/>
</dbReference>
<dbReference type="Pfam" id="PF01636">
    <property type="entry name" value="APH"/>
    <property type="match status" value="1"/>
</dbReference>
<keyword evidence="4" id="KW-0809">Transit peptide</keyword>
<evidence type="ECO:0000313" key="9">
    <source>
        <dbReference type="Proteomes" id="UP000215305"/>
    </source>
</evidence>
<dbReference type="GO" id="GO:0005739">
    <property type="term" value="C:mitochondrion"/>
    <property type="evidence" value="ECO:0007669"/>
    <property type="project" value="UniProtKB-SubCell"/>
</dbReference>
<name>A0A397G1K8_ASPTH</name>
<evidence type="ECO:0000256" key="6">
    <source>
        <dbReference type="ARBA" id="ARBA00031849"/>
    </source>
</evidence>
<accession>A0A397G1K8</accession>
<dbReference type="PANTHER" id="PTHR36091">
    <property type="entry name" value="ALTERED INHERITANCE OF MITOCHONDRIA PROTEIN 9, MITOCHONDRIAL"/>
    <property type="match status" value="1"/>
</dbReference>
<evidence type="ECO:0000256" key="2">
    <source>
        <dbReference type="ARBA" id="ARBA00005543"/>
    </source>
</evidence>
<dbReference type="VEuPathDB" id="FungiDB:CDV56_100481"/>
<comment type="similarity">
    <text evidence="2">Belongs to the AIM9 family.</text>
</comment>
<dbReference type="AlphaFoldDB" id="A0A397G1K8"/>
<keyword evidence="5" id="KW-0496">Mitochondrion</keyword>
<proteinExistence type="inferred from homology"/>
<evidence type="ECO:0000256" key="4">
    <source>
        <dbReference type="ARBA" id="ARBA00022946"/>
    </source>
</evidence>
<evidence type="ECO:0000313" key="8">
    <source>
        <dbReference type="EMBL" id="RHZ43186.1"/>
    </source>
</evidence>
<dbReference type="OrthoDB" id="2831558at2759"/>
<dbReference type="Gene3D" id="3.30.200.20">
    <property type="entry name" value="Phosphorylase Kinase, domain 1"/>
    <property type="match status" value="1"/>
</dbReference>
<sequence>MPASKAGSQDDLFRYTSGRWLINEKDQLQQRFVKFDVESLCYQASSLFSHATKCVRIVKLEGNFNKAFLLTMDDGNEVIAKIPCPNAGTPSLTTASEVATLSFLRSYTSIRVPEVLAWSSDPANPVGAEYIIMEKIPGVPLAEKWETMKTLERYKVIDRIVGMEKELESLQFPAYGSLFLRESVPSEYRHYALSPALDPAELFCVGPSCDRPMWHECLADESTAVQDVGPWPSLSDFALSIPQRELKAIANEQAEVQHHLNQFSERQSVNEHRDLLQKAKHILPILSHHPRVVEVAGPVLWHTDLHLGNIFVSPDDPTTIEGIIDWQSAQIAPLFIQARFPEFLRPPKDYNTGAEIPSLPDNFEELNPEQKDRAIKDKVLATQSKYYEMSCLAYNKRVHEAMKLGRSLWEPFTCCQLFLNGSMVPLRNSLVRISQDWGCLGLPGSCPFVFSEKVLDMHNEEVVKYQDMLYLRDIVKAQLCTDDTGWIPMERWEKTNEMNQYLFDMYVETMSQELPPDAAAKTWPFPPKGSCV</sequence>
<evidence type="ECO:0000259" key="7">
    <source>
        <dbReference type="Pfam" id="PF01636"/>
    </source>
</evidence>
<dbReference type="Gene3D" id="3.90.1200.10">
    <property type="match status" value="1"/>
</dbReference>
<dbReference type="EMBL" id="NKHU02000479">
    <property type="protein sequence ID" value="RHZ43186.1"/>
    <property type="molecule type" value="Genomic_DNA"/>
</dbReference>
<comment type="subcellular location">
    <subcellularLocation>
        <location evidence="1">Mitochondrion</location>
    </subcellularLocation>
</comment>
<protein>
    <recommendedName>
        <fullName evidence="3">Altered inheritance of mitochondria protein 9, mitochondrial</fullName>
    </recommendedName>
    <alternativeName>
        <fullName evidence="6">Found in mitochondrial proteome protein 29</fullName>
    </alternativeName>
</protein>
<gene>
    <name evidence="8" type="ORF">CDV56_100481</name>
</gene>
<evidence type="ECO:0000256" key="5">
    <source>
        <dbReference type="ARBA" id="ARBA00023128"/>
    </source>
</evidence>
<reference evidence="8" key="1">
    <citation type="submission" date="2018-08" db="EMBL/GenBank/DDBJ databases">
        <title>Draft genome sequence of azole-resistant Aspergillus thermomutatus (Neosartorya pseudofischeri) strain HMR AF 39, isolated from a human nasal aspirate.</title>
        <authorList>
            <person name="Parent-Michaud M."/>
            <person name="Dufresne P.J."/>
            <person name="Fournier E."/>
            <person name="Martineau C."/>
            <person name="Moreira S."/>
            <person name="Perkins V."/>
            <person name="De Repentigny L."/>
            <person name="Dufresne S.F."/>
        </authorList>
    </citation>
    <scope>NUCLEOTIDE SEQUENCE [LARGE SCALE GENOMIC DNA]</scope>
    <source>
        <strain evidence="8">HMR AF 39</strain>
    </source>
</reference>
<dbReference type="RefSeq" id="XP_026609576.1">
    <property type="nucleotide sequence ID" value="XM_026754100.1"/>
</dbReference>
<organism evidence="8 9">
    <name type="scientific">Aspergillus thermomutatus</name>
    <name type="common">Neosartorya pseudofischeri</name>
    <dbReference type="NCBI Taxonomy" id="41047"/>
    <lineage>
        <taxon>Eukaryota</taxon>
        <taxon>Fungi</taxon>
        <taxon>Dikarya</taxon>
        <taxon>Ascomycota</taxon>
        <taxon>Pezizomycotina</taxon>
        <taxon>Eurotiomycetes</taxon>
        <taxon>Eurotiomycetidae</taxon>
        <taxon>Eurotiales</taxon>
        <taxon>Aspergillaceae</taxon>
        <taxon>Aspergillus</taxon>
        <taxon>Aspergillus subgen. Fumigati</taxon>
    </lineage>
</organism>
<dbReference type="STRING" id="41047.A0A397G1K8"/>
<feature type="domain" description="Aminoglycoside phosphotransferase" evidence="7">
    <location>
        <begin position="64"/>
        <end position="334"/>
    </location>
</feature>
<evidence type="ECO:0000256" key="1">
    <source>
        <dbReference type="ARBA" id="ARBA00004173"/>
    </source>
</evidence>
<dbReference type="GeneID" id="38122455"/>
<dbReference type="PANTHER" id="PTHR36091:SF1">
    <property type="entry name" value="ALTERED INHERITANCE OF MITOCHONDRIA PROTEIN 9, MITOCHONDRIAL"/>
    <property type="match status" value="1"/>
</dbReference>
<dbReference type="SUPFAM" id="SSF56112">
    <property type="entry name" value="Protein kinase-like (PK-like)"/>
    <property type="match status" value="1"/>
</dbReference>
<dbReference type="InterPro" id="IPR002575">
    <property type="entry name" value="Aminoglycoside_PTrfase"/>
</dbReference>
<dbReference type="InterPro" id="IPR011009">
    <property type="entry name" value="Kinase-like_dom_sf"/>
</dbReference>
<evidence type="ECO:0000256" key="3">
    <source>
        <dbReference type="ARBA" id="ARBA00016197"/>
    </source>
</evidence>
<dbReference type="InterPro" id="IPR051035">
    <property type="entry name" value="Mito_inheritance_9"/>
</dbReference>
<comment type="caution">
    <text evidence="8">The sequence shown here is derived from an EMBL/GenBank/DDBJ whole genome shotgun (WGS) entry which is preliminary data.</text>
</comment>